<evidence type="ECO:0000313" key="2">
    <source>
        <dbReference type="Proteomes" id="UP001056708"/>
    </source>
</evidence>
<dbReference type="EMBL" id="CP098611">
    <property type="protein sequence ID" value="USR93234.1"/>
    <property type="molecule type" value="Genomic_DNA"/>
</dbReference>
<organism evidence="1 2">
    <name type="scientific">Phormidium yuhuli AB48</name>
    <dbReference type="NCBI Taxonomy" id="2940671"/>
    <lineage>
        <taxon>Bacteria</taxon>
        <taxon>Bacillati</taxon>
        <taxon>Cyanobacteriota</taxon>
        <taxon>Cyanophyceae</taxon>
        <taxon>Oscillatoriophycideae</taxon>
        <taxon>Oscillatoriales</taxon>
        <taxon>Oscillatoriaceae</taxon>
        <taxon>Phormidium</taxon>
        <taxon>Phormidium yuhuli</taxon>
    </lineage>
</organism>
<reference evidence="1" key="1">
    <citation type="submission" date="2022-06" db="EMBL/GenBank/DDBJ databases">
        <title>Genome sequence of Phormidium yuhuli AB48 isolated from an industrial photobioreactor environment.</title>
        <authorList>
            <person name="Qiu Y."/>
            <person name="Noonan A.J.C."/>
            <person name="Dofher K."/>
            <person name="Koch M."/>
            <person name="Kieft B."/>
            <person name="Lin X."/>
            <person name="Ziels R.M."/>
            <person name="Hallam S.J."/>
        </authorList>
    </citation>
    <scope>NUCLEOTIDE SEQUENCE</scope>
    <source>
        <strain evidence="1">AB48</strain>
    </source>
</reference>
<accession>A0ABY5AYC0</accession>
<evidence type="ECO:0000313" key="1">
    <source>
        <dbReference type="EMBL" id="USR93234.1"/>
    </source>
</evidence>
<dbReference type="Proteomes" id="UP001056708">
    <property type="component" value="Chromosome"/>
</dbReference>
<protein>
    <submittedName>
        <fullName evidence="1">Uncharacterized protein</fullName>
    </submittedName>
</protein>
<proteinExistence type="predicted"/>
<gene>
    <name evidence="1" type="ORF">NEA10_19925</name>
</gene>
<dbReference type="RefSeq" id="WP_252665413.1">
    <property type="nucleotide sequence ID" value="NZ_CP098611.1"/>
</dbReference>
<sequence length="126" mass="14756">MKPKFKSELAWQQAQLLMQPALIRVVDNIRKRLEQTSWKATYQETQVPVPGYQLLLELGDRQKKLDIWELCYRVCFRDYVPTPSPEQACEVEIDTSLIDDGEVDWERLDEKARTVTHLVLADLPEP</sequence>
<keyword evidence="2" id="KW-1185">Reference proteome</keyword>
<name>A0ABY5AYC0_9CYAN</name>